<keyword evidence="1" id="KW-0732">Signal</keyword>
<sequence>MKKIILISMVLFWAFSAQAQTEELLIGKWKLEKWTKKGEEQDIVSKFKTDEVYQVFEGDAKFKSLIGDKETKGSWKLSKDEKSLTISVMVVKAKFDIEYIDDKKRVISSKQGTFEYKKVED</sequence>
<evidence type="ECO:0000256" key="1">
    <source>
        <dbReference type="SAM" id="SignalP"/>
    </source>
</evidence>
<dbReference type="EMBL" id="JACYTQ010000005">
    <property type="protein sequence ID" value="MBD8489928.1"/>
    <property type="molecule type" value="Genomic_DNA"/>
</dbReference>
<proteinExistence type="predicted"/>
<dbReference type="Proteomes" id="UP000647133">
    <property type="component" value="Unassembled WGS sequence"/>
</dbReference>
<name>A0ABR9AM97_9BACT</name>
<organism evidence="3 4">
    <name type="scientific">Echinicola arenosa</name>
    <dbReference type="NCBI Taxonomy" id="2774144"/>
    <lineage>
        <taxon>Bacteria</taxon>
        <taxon>Pseudomonadati</taxon>
        <taxon>Bacteroidota</taxon>
        <taxon>Cytophagia</taxon>
        <taxon>Cytophagales</taxon>
        <taxon>Cyclobacteriaceae</taxon>
        <taxon>Echinicola</taxon>
    </lineage>
</organism>
<feature type="signal peptide" evidence="1">
    <location>
        <begin position="1"/>
        <end position="19"/>
    </location>
</feature>
<accession>A0ABR9AM97</accession>
<dbReference type="RefSeq" id="WP_192010817.1">
    <property type="nucleotide sequence ID" value="NZ_JACYTQ010000005.1"/>
</dbReference>
<reference evidence="3 4" key="1">
    <citation type="submission" date="2020-09" db="EMBL/GenBank/DDBJ databases">
        <title>Echinicola sp. CAU 1574 isolated from sand of Sido Beach.</title>
        <authorList>
            <person name="Kim W."/>
        </authorList>
    </citation>
    <scope>NUCLEOTIDE SEQUENCE [LARGE SCALE GENOMIC DNA]</scope>
    <source>
        <strain evidence="3 4">CAU 1574</strain>
    </source>
</reference>
<evidence type="ECO:0000313" key="3">
    <source>
        <dbReference type="EMBL" id="MBD8489928.1"/>
    </source>
</evidence>
<protein>
    <recommendedName>
        <fullName evidence="2">Lipocalin-like domain-containing protein</fullName>
    </recommendedName>
</protein>
<feature type="domain" description="Lipocalin-like" evidence="2">
    <location>
        <begin position="25"/>
        <end position="89"/>
    </location>
</feature>
<comment type="caution">
    <text evidence="3">The sequence shown here is derived from an EMBL/GenBank/DDBJ whole genome shotgun (WGS) entry which is preliminary data.</text>
</comment>
<evidence type="ECO:0000313" key="4">
    <source>
        <dbReference type="Proteomes" id="UP000647133"/>
    </source>
</evidence>
<feature type="chain" id="PRO_5045565613" description="Lipocalin-like domain-containing protein" evidence="1">
    <location>
        <begin position="20"/>
        <end position="121"/>
    </location>
</feature>
<keyword evidence="4" id="KW-1185">Reference proteome</keyword>
<evidence type="ECO:0000259" key="2">
    <source>
        <dbReference type="Pfam" id="PF13648"/>
    </source>
</evidence>
<gene>
    <name evidence="3" type="ORF">IFO69_14320</name>
</gene>
<dbReference type="Pfam" id="PF13648">
    <property type="entry name" value="Lipocalin_4"/>
    <property type="match status" value="1"/>
</dbReference>
<dbReference type="InterPro" id="IPR024311">
    <property type="entry name" value="Lipocalin-like"/>
</dbReference>